<organism evidence="1 2">
    <name type="scientific">Lepeophtheirus salmonis</name>
    <name type="common">Salmon louse</name>
    <name type="synonym">Caligus salmonis</name>
    <dbReference type="NCBI Taxonomy" id="72036"/>
    <lineage>
        <taxon>Eukaryota</taxon>
        <taxon>Metazoa</taxon>
        <taxon>Ecdysozoa</taxon>
        <taxon>Arthropoda</taxon>
        <taxon>Crustacea</taxon>
        <taxon>Multicrustacea</taxon>
        <taxon>Hexanauplia</taxon>
        <taxon>Copepoda</taxon>
        <taxon>Siphonostomatoida</taxon>
        <taxon>Caligidae</taxon>
        <taxon>Lepeophtheirus</taxon>
    </lineage>
</organism>
<accession>A0A7R8CAA9</accession>
<dbReference type="PROSITE" id="PS50176">
    <property type="entry name" value="ARM_REPEAT"/>
    <property type="match status" value="1"/>
</dbReference>
<evidence type="ECO:0000313" key="1">
    <source>
        <dbReference type="EMBL" id="CAF2749256.1"/>
    </source>
</evidence>
<dbReference type="Proteomes" id="UP000675881">
    <property type="component" value="Chromosome 1"/>
</dbReference>
<dbReference type="SMART" id="SM00185">
    <property type="entry name" value="ARM"/>
    <property type="match status" value="8"/>
</dbReference>
<dbReference type="AlphaFoldDB" id="A0A7R8CAA9"/>
<dbReference type="Gene3D" id="1.25.10.10">
    <property type="entry name" value="Leucine-rich Repeat Variant"/>
    <property type="match status" value="3"/>
</dbReference>
<dbReference type="SUPFAM" id="SSF48371">
    <property type="entry name" value="ARM repeat"/>
    <property type="match status" value="1"/>
</dbReference>
<proteinExistence type="predicted"/>
<keyword evidence="2" id="KW-1185">Reference proteome</keyword>
<dbReference type="PANTHER" id="PTHR46241:SF1">
    <property type="entry name" value="OUTER DYNEIN ARM-DOCKING COMPLEX SUBUNIT 2"/>
    <property type="match status" value="1"/>
</dbReference>
<dbReference type="InterPro" id="IPR000225">
    <property type="entry name" value="Armadillo"/>
</dbReference>
<dbReference type="InterPro" id="IPR011989">
    <property type="entry name" value="ARM-like"/>
</dbReference>
<dbReference type="InterPro" id="IPR016024">
    <property type="entry name" value="ARM-type_fold"/>
</dbReference>
<dbReference type="PANTHER" id="PTHR46241">
    <property type="entry name" value="ARMADILLO REPEAT-CONTAINING PROTEIN 4 ARMC4"/>
    <property type="match status" value="1"/>
</dbReference>
<evidence type="ECO:0000313" key="2">
    <source>
        <dbReference type="Proteomes" id="UP000675881"/>
    </source>
</evidence>
<dbReference type="OrthoDB" id="1683831at2759"/>
<name>A0A7R8CAA9_LEPSM</name>
<reference evidence="1" key="1">
    <citation type="submission" date="2021-02" db="EMBL/GenBank/DDBJ databases">
        <authorList>
            <person name="Bekaert M."/>
        </authorList>
    </citation>
    <scope>NUCLEOTIDE SEQUENCE</scope>
    <source>
        <strain evidence="1">IoA-00</strain>
    </source>
</reference>
<dbReference type="EMBL" id="HG994580">
    <property type="protein sequence ID" value="CAF2749256.1"/>
    <property type="molecule type" value="Genomic_DNA"/>
</dbReference>
<gene>
    <name evidence="1" type="ORF">LSAA_2169</name>
</gene>
<protein>
    <submittedName>
        <fullName evidence="1">Armadillo repeat-containing protein gudu,Armadillo repeat-containing protein 4</fullName>
    </submittedName>
</protein>
<sequence length="625" mass="69111">MTKQPRPKSRGDHGLYLELLRSGKMLWGLKNKPKDVKLSMYLIHTRMAMQGAVCGNPSPWDVPSNDAESSCYEIKTYMDILGIGFSSFVLFDFVMLFMRSSRLNRHQSIAVSDEGSSSSEQSSSDDEVISTDVKSLAAQGDVPQEFWQVQKLIRYLKIGNLTATIISLCNLADFDLKKEYCQIAIMDAGGLEVLANLLETDNIKCKIGSLKILKDITIHPSIRKSITLMGGIELMITTLSDPNKELQFLSSETLANLAKFRKARKIVRKNNGIPKLIDLLEFDMSNINISKISPDCSDKELPMELRVAKGSAFALWSLSKSKKNKHVIKRSGGLPLIANLFKFKHISLLIPVVGTIQECASEKAFRMVIQSEGMIEHLVKNLKTTSPELKMLCASAIFKMAEENDSRQIVKLHGGLLLNIRRLLNWNILVVYITFQLGNRTSTEKSPEDDKIKEVATPRIKAVENSEALDDLQFNTLKINVLTNVVGALSECADNAVNRESISEGEGLSPLIKLIGTNHSELLVNVSSALGSCAQDKDTLQTIHQKDGVRLLWSLLKNPSEKVQASAAWALSPCIKNAANSGDMVRSFVGGLELMCGLLESKDQQVLAAVCFAIANIAKDKEIWP</sequence>